<dbReference type="RefSeq" id="WP_183275510.1">
    <property type="nucleotide sequence ID" value="NZ_JACHXV010000023.1"/>
</dbReference>
<accession>A0A839V324</accession>
<sequence length="258" mass="27213">MRKAARACGLAALLALAGCKAELYRALPEQEANEMIALLIRSGIQADKMVAKDGTDSIEVDKARFGEAVTLLHDAGYPRKQFETMGDVFRSSGLVASPLQERARFLYALSQELSATISQIDGVISARVSVVLPQNDILDRSPTPSSASVFVKYDSRFDAGKLVPQIKMLVADSVQGLGYDKVSVIEVPVAPPLPVSAPPASISTLAYAEAAIGGFLVATGLAAAAWLARARLARLVSLLPGRRKAAAAGRDILPQGRG</sequence>
<dbReference type="InterPro" id="IPR006182">
    <property type="entry name" value="FliF_N_dom"/>
</dbReference>
<comment type="subcellular location">
    <subcellularLocation>
        <location evidence="1">Cell outer membrane</location>
        <topology evidence="1">Lipid-anchor</topology>
    </subcellularLocation>
</comment>
<keyword evidence="3 8" id="KW-0732">Signal</keyword>
<evidence type="ECO:0000256" key="3">
    <source>
        <dbReference type="ARBA" id="ARBA00022729"/>
    </source>
</evidence>
<dbReference type="NCBIfam" id="TIGR02544">
    <property type="entry name" value="III_secr_YscJ"/>
    <property type="match status" value="1"/>
</dbReference>
<dbReference type="InterPro" id="IPR043427">
    <property type="entry name" value="YscJ/FliF"/>
</dbReference>
<dbReference type="Proteomes" id="UP000557688">
    <property type="component" value="Unassembled WGS sequence"/>
</dbReference>
<evidence type="ECO:0000256" key="8">
    <source>
        <dbReference type="RuleBase" id="RU364102"/>
    </source>
</evidence>
<organism evidence="10 11">
    <name type="scientific">Endobacter medicaginis</name>
    <dbReference type="NCBI Taxonomy" id="1181271"/>
    <lineage>
        <taxon>Bacteria</taxon>
        <taxon>Pseudomonadati</taxon>
        <taxon>Pseudomonadota</taxon>
        <taxon>Alphaproteobacteria</taxon>
        <taxon>Acetobacterales</taxon>
        <taxon>Acetobacteraceae</taxon>
        <taxon>Endobacter</taxon>
    </lineage>
</organism>
<keyword evidence="5 8" id="KW-0564">Palmitate</keyword>
<protein>
    <recommendedName>
        <fullName evidence="8">Lipoprotein</fullName>
    </recommendedName>
</protein>
<evidence type="ECO:0000313" key="11">
    <source>
        <dbReference type="Proteomes" id="UP000557688"/>
    </source>
</evidence>
<evidence type="ECO:0000256" key="5">
    <source>
        <dbReference type="ARBA" id="ARBA00023139"/>
    </source>
</evidence>
<dbReference type="Pfam" id="PF01514">
    <property type="entry name" value="YscJ_FliF"/>
    <property type="match status" value="1"/>
</dbReference>
<keyword evidence="7 8" id="KW-0449">Lipoprotein</keyword>
<name>A0A839V324_9PROT</name>
<comment type="similarity">
    <text evidence="2 8">Belongs to the YscJ lipoprotein family.</text>
</comment>
<dbReference type="InterPro" id="IPR045851">
    <property type="entry name" value="AMP-bd_C_sf"/>
</dbReference>
<evidence type="ECO:0000256" key="7">
    <source>
        <dbReference type="ARBA" id="ARBA00023288"/>
    </source>
</evidence>
<dbReference type="PRINTS" id="PR01338">
    <property type="entry name" value="TYPE3OMKPROT"/>
</dbReference>
<gene>
    <name evidence="10" type="ORF">FHR90_003119</name>
</gene>
<dbReference type="PANTHER" id="PTHR30046">
    <property type="entry name" value="FLAGELLAR M-RING PROTEIN"/>
    <property type="match status" value="1"/>
</dbReference>
<dbReference type="PANTHER" id="PTHR30046:SF2">
    <property type="entry name" value="YOP PROTEINS TRANSLOCATION LIPOPROTEIN J"/>
    <property type="match status" value="1"/>
</dbReference>
<dbReference type="Gene3D" id="3.30.70.1530">
    <property type="entry name" value="Hypothetical protein rpa1041"/>
    <property type="match status" value="1"/>
</dbReference>
<keyword evidence="11" id="KW-1185">Reference proteome</keyword>
<comment type="caution">
    <text evidence="10">The sequence shown here is derived from an EMBL/GenBank/DDBJ whole genome shotgun (WGS) entry which is preliminary data.</text>
</comment>
<dbReference type="InterPro" id="IPR003282">
    <property type="entry name" value="T3SS_SctJ"/>
</dbReference>
<reference evidence="10 11" key="1">
    <citation type="submission" date="2020-08" db="EMBL/GenBank/DDBJ databases">
        <title>Genomic Encyclopedia of Type Strains, Phase III (KMG-III): the genomes of soil and plant-associated and newly described type strains.</title>
        <authorList>
            <person name="Whitman W."/>
        </authorList>
    </citation>
    <scope>NUCLEOTIDE SEQUENCE [LARGE SCALE GENOMIC DNA]</scope>
    <source>
        <strain evidence="10 11">CECT 8088</strain>
    </source>
</reference>
<keyword evidence="4 8" id="KW-0472">Membrane</keyword>
<evidence type="ECO:0000259" key="9">
    <source>
        <dbReference type="Pfam" id="PF01514"/>
    </source>
</evidence>
<feature type="chain" id="PRO_5033112387" description="Lipoprotein" evidence="8">
    <location>
        <begin position="18"/>
        <end position="258"/>
    </location>
</feature>
<dbReference type="GO" id="GO:0009306">
    <property type="term" value="P:protein secretion"/>
    <property type="evidence" value="ECO:0007669"/>
    <property type="project" value="InterPro"/>
</dbReference>
<dbReference type="Gene3D" id="3.30.300.30">
    <property type="match status" value="1"/>
</dbReference>
<dbReference type="EMBL" id="JACHXV010000023">
    <property type="protein sequence ID" value="MBB3175265.1"/>
    <property type="molecule type" value="Genomic_DNA"/>
</dbReference>
<keyword evidence="8" id="KW-0812">Transmembrane</keyword>
<keyword evidence="8" id="KW-1133">Transmembrane helix</keyword>
<evidence type="ECO:0000256" key="1">
    <source>
        <dbReference type="ARBA" id="ARBA00004459"/>
    </source>
</evidence>
<dbReference type="PROSITE" id="PS51257">
    <property type="entry name" value="PROKAR_LIPOPROTEIN"/>
    <property type="match status" value="1"/>
</dbReference>
<feature type="signal peptide" evidence="8">
    <location>
        <begin position="1"/>
        <end position="17"/>
    </location>
</feature>
<dbReference type="GO" id="GO:0009279">
    <property type="term" value="C:cell outer membrane"/>
    <property type="evidence" value="ECO:0007669"/>
    <property type="project" value="UniProtKB-SubCell"/>
</dbReference>
<keyword evidence="6 8" id="KW-0998">Cell outer membrane</keyword>
<feature type="transmembrane region" description="Helical" evidence="8">
    <location>
        <begin position="205"/>
        <end position="228"/>
    </location>
</feature>
<evidence type="ECO:0000256" key="4">
    <source>
        <dbReference type="ARBA" id="ARBA00023136"/>
    </source>
</evidence>
<proteinExistence type="inferred from homology"/>
<feature type="domain" description="Flagellar M-ring N-terminal" evidence="9">
    <location>
        <begin position="21"/>
        <end position="186"/>
    </location>
</feature>
<evidence type="ECO:0000256" key="2">
    <source>
        <dbReference type="ARBA" id="ARBA00009509"/>
    </source>
</evidence>
<evidence type="ECO:0000256" key="6">
    <source>
        <dbReference type="ARBA" id="ARBA00023237"/>
    </source>
</evidence>
<evidence type="ECO:0000313" key="10">
    <source>
        <dbReference type="EMBL" id="MBB3175265.1"/>
    </source>
</evidence>
<dbReference type="AlphaFoldDB" id="A0A839V324"/>